<sequence length="93" mass="10712">MSHTVSSRCPSKSQQVQPISLVQYAQRYLSLCESHCDLKELFSYHAVPMLQMIYINHPMEASCDHHCNCEYHLKVTTELNLKTKWLSLCSAVP</sequence>
<protein>
    <submittedName>
        <fullName evidence="1">Uncharacterized protein MANES_06G116700</fullName>
    </submittedName>
</protein>
<dbReference type="EMBL" id="GGEC01025948">
    <property type="protein sequence ID" value="MBX06432.1"/>
    <property type="molecule type" value="Transcribed_RNA"/>
</dbReference>
<evidence type="ECO:0000313" key="1">
    <source>
        <dbReference type="EMBL" id="MBX06432.1"/>
    </source>
</evidence>
<accession>A0A2P2KL26</accession>
<dbReference type="AlphaFoldDB" id="A0A2P2KL26"/>
<organism evidence="1">
    <name type="scientific">Rhizophora mucronata</name>
    <name type="common">Asiatic mangrove</name>
    <dbReference type="NCBI Taxonomy" id="61149"/>
    <lineage>
        <taxon>Eukaryota</taxon>
        <taxon>Viridiplantae</taxon>
        <taxon>Streptophyta</taxon>
        <taxon>Embryophyta</taxon>
        <taxon>Tracheophyta</taxon>
        <taxon>Spermatophyta</taxon>
        <taxon>Magnoliopsida</taxon>
        <taxon>eudicotyledons</taxon>
        <taxon>Gunneridae</taxon>
        <taxon>Pentapetalae</taxon>
        <taxon>rosids</taxon>
        <taxon>fabids</taxon>
        <taxon>Malpighiales</taxon>
        <taxon>Rhizophoraceae</taxon>
        <taxon>Rhizophora</taxon>
    </lineage>
</organism>
<proteinExistence type="predicted"/>
<reference evidence="1" key="1">
    <citation type="submission" date="2018-02" db="EMBL/GenBank/DDBJ databases">
        <title>Rhizophora mucronata_Transcriptome.</title>
        <authorList>
            <person name="Meera S.P."/>
            <person name="Sreeshan A."/>
            <person name="Augustine A."/>
        </authorList>
    </citation>
    <scope>NUCLEOTIDE SEQUENCE</scope>
    <source>
        <tissue evidence="1">Leaf</tissue>
    </source>
</reference>
<name>A0A2P2KL26_RHIMU</name>